<comment type="caution">
    <text evidence="14">The sequence shown here is derived from an EMBL/GenBank/DDBJ whole genome shotgun (WGS) entry which is preliminary data.</text>
</comment>
<dbReference type="Gene3D" id="1.10.8.500">
    <property type="entry name" value="HAMP domain in histidine kinase"/>
    <property type="match status" value="1"/>
</dbReference>
<gene>
    <name evidence="14" type="ORF">ESB13_05880</name>
</gene>
<dbReference type="InterPro" id="IPR003018">
    <property type="entry name" value="GAF"/>
</dbReference>
<dbReference type="Gene3D" id="3.30.450.40">
    <property type="match status" value="1"/>
</dbReference>
<dbReference type="InterPro" id="IPR005467">
    <property type="entry name" value="His_kinase_dom"/>
</dbReference>
<dbReference type="Gene3D" id="1.10.287.130">
    <property type="match status" value="1"/>
</dbReference>
<dbReference type="SUPFAM" id="SSF55781">
    <property type="entry name" value="GAF domain-like"/>
    <property type="match status" value="1"/>
</dbReference>
<dbReference type="InterPro" id="IPR004358">
    <property type="entry name" value="Sig_transdc_His_kin-like_C"/>
</dbReference>
<evidence type="ECO:0000256" key="2">
    <source>
        <dbReference type="ARBA" id="ARBA00004370"/>
    </source>
</evidence>
<dbReference type="SMART" id="SM00065">
    <property type="entry name" value="GAF"/>
    <property type="match status" value="1"/>
</dbReference>
<dbReference type="Pfam" id="PF00072">
    <property type="entry name" value="Response_reg"/>
    <property type="match status" value="3"/>
</dbReference>
<dbReference type="FunFam" id="3.30.565.10:FF:000010">
    <property type="entry name" value="Sensor histidine kinase RcsC"/>
    <property type="match status" value="1"/>
</dbReference>
<dbReference type="EC" id="2.7.13.3" evidence="3"/>
<dbReference type="GO" id="GO:0000155">
    <property type="term" value="F:phosphorelay sensor kinase activity"/>
    <property type="evidence" value="ECO:0007669"/>
    <property type="project" value="InterPro"/>
</dbReference>
<protein>
    <recommendedName>
        <fullName evidence="3">histidine kinase</fullName>
        <ecNumber evidence="3">2.7.13.3</ecNumber>
    </recommendedName>
</protein>
<dbReference type="SMART" id="SM00387">
    <property type="entry name" value="HATPase_c"/>
    <property type="match status" value="1"/>
</dbReference>
<dbReference type="Proteomes" id="UP000290545">
    <property type="component" value="Unassembled WGS sequence"/>
</dbReference>
<evidence type="ECO:0000256" key="8">
    <source>
        <dbReference type="PROSITE-ProRule" id="PRU00169"/>
    </source>
</evidence>
<feature type="modified residue" description="4-aspartylphosphate" evidence="8">
    <location>
        <position position="865"/>
    </location>
</feature>
<dbReference type="SUPFAM" id="SSF55874">
    <property type="entry name" value="ATPase domain of HSP90 chaperone/DNA topoisomerase II/histidine kinase"/>
    <property type="match status" value="1"/>
</dbReference>
<dbReference type="SMART" id="SM00388">
    <property type="entry name" value="HisKA"/>
    <property type="match status" value="1"/>
</dbReference>
<evidence type="ECO:0000256" key="7">
    <source>
        <dbReference type="ARBA" id="ARBA00023012"/>
    </source>
</evidence>
<evidence type="ECO:0000256" key="4">
    <source>
        <dbReference type="ARBA" id="ARBA00022553"/>
    </source>
</evidence>
<dbReference type="InterPro" id="IPR036097">
    <property type="entry name" value="HisK_dim/P_sf"/>
</dbReference>
<dbReference type="CDD" id="cd00082">
    <property type="entry name" value="HisKA"/>
    <property type="match status" value="1"/>
</dbReference>
<keyword evidence="9" id="KW-0175">Coiled coil</keyword>
<dbReference type="CDD" id="cd16922">
    <property type="entry name" value="HATPase_EvgS-ArcB-TorS-like"/>
    <property type="match status" value="1"/>
</dbReference>
<feature type="domain" description="Response regulatory" evidence="12">
    <location>
        <begin position="816"/>
        <end position="929"/>
    </location>
</feature>
<evidence type="ECO:0000256" key="9">
    <source>
        <dbReference type="SAM" id="Coils"/>
    </source>
</evidence>
<dbReference type="InterPro" id="IPR003661">
    <property type="entry name" value="HisK_dim/P_dom"/>
</dbReference>
<reference evidence="14 15" key="1">
    <citation type="submission" date="2019-01" db="EMBL/GenBank/DDBJ databases">
        <title>Filimonas sp. strain TTM-71.</title>
        <authorList>
            <person name="Chen W.-M."/>
        </authorList>
    </citation>
    <scope>NUCLEOTIDE SEQUENCE [LARGE SCALE GENOMIC DNA]</scope>
    <source>
        <strain evidence="14 15">TTM-71</strain>
    </source>
</reference>
<dbReference type="Gene3D" id="3.30.565.10">
    <property type="entry name" value="Histidine kinase-like ATPase, C-terminal domain"/>
    <property type="match status" value="1"/>
</dbReference>
<dbReference type="Pfam" id="PF13185">
    <property type="entry name" value="GAF_2"/>
    <property type="match status" value="1"/>
</dbReference>
<evidence type="ECO:0000256" key="6">
    <source>
        <dbReference type="ARBA" id="ARBA00022777"/>
    </source>
</evidence>
<dbReference type="EMBL" id="SDHZ01000001">
    <property type="protein sequence ID" value="RXK87441.1"/>
    <property type="molecule type" value="Genomic_DNA"/>
</dbReference>
<feature type="coiled-coil region" evidence="9">
    <location>
        <begin position="434"/>
        <end position="510"/>
    </location>
</feature>
<comment type="catalytic activity">
    <reaction evidence="1">
        <text>ATP + protein L-histidine = ADP + protein N-phospho-L-histidine.</text>
        <dbReference type="EC" id="2.7.13.3"/>
    </reaction>
</comment>
<keyword evidence="10" id="KW-0812">Transmembrane</keyword>
<evidence type="ECO:0000256" key="10">
    <source>
        <dbReference type="SAM" id="Phobius"/>
    </source>
</evidence>
<dbReference type="SUPFAM" id="SSF158472">
    <property type="entry name" value="HAMP domain-like"/>
    <property type="match status" value="1"/>
</dbReference>
<keyword evidence="6" id="KW-0418">Kinase</keyword>
<dbReference type="Pfam" id="PF00512">
    <property type="entry name" value="HisKA"/>
    <property type="match status" value="1"/>
</dbReference>
<dbReference type="AlphaFoldDB" id="A0A4Q1DD45"/>
<dbReference type="InterPro" id="IPR003660">
    <property type="entry name" value="HAMP_dom"/>
</dbReference>
<dbReference type="CDD" id="cd19410">
    <property type="entry name" value="HK9-like_sensor"/>
    <property type="match status" value="1"/>
</dbReference>
<keyword evidence="15" id="KW-1185">Reference proteome</keyword>
<keyword evidence="4 8" id="KW-0597">Phosphoprotein</keyword>
<feature type="domain" description="Histidine kinase" evidence="11">
    <location>
        <begin position="534"/>
        <end position="755"/>
    </location>
</feature>
<dbReference type="SUPFAM" id="SSF47384">
    <property type="entry name" value="Homodimeric domain of signal transducing histidine kinase"/>
    <property type="match status" value="1"/>
</dbReference>
<accession>A0A4Q1DD45</accession>
<dbReference type="PANTHER" id="PTHR45339:SF1">
    <property type="entry name" value="HYBRID SIGNAL TRANSDUCTION HISTIDINE KINASE J"/>
    <property type="match status" value="1"/>
</dbReference>
<feature type="modified residue" description="4-aspartylphosphate" evidence="8">
    <location>
        <position position="987"/>
    </location>
</feature>
<dbReference type="CDD" id="cd06225">
    <property type="entry name" value="HAMP"/>
    <property type="match status" value="1"/>
</dbReference>
<dbReference type="InterPro" id="IPR011006">
    <property type="entry name" value="CheY-like_superfamily"/>
</dbReference>
<dbReference type="Pfam" id="PF00672">
    <property type="entry name" value="HAMP"/>
    <property type="match status" value="1"/>
</dbReference>
<comment type="subcellular location">
    <subcellularLocation>
        <location evidence="2">Membrane</location>
    </subcellularLocation>
</comment>
<evidence type="ECO:0000256" key="3">
    <source>
        <dbReference type="ARBA" id="ARBA00012438"/>
    </source>
</evidence>
<evidence type="ECO:0000256" key="5">
    <source>
        <dbReference type="ARBA" id="ARBA00022679"/>
    </source>
</evidence>
<feature type="domain" description="HAMP" evidence="13">
    <location>
        <begin position="220"/>
        <end position="272"/>
    </location>
</feature>
<dbReference type="CDD" id="cd17546">
    <property type="entry name" value="REC_hyHK_CKI1_RcsC-like"/>
    <property type="match status" value="1"/>
</dbReference>
<keyword evidence="7" id="KW-0902">Two-component regulatory system</keyword>
<keyword evidence="10" id="KW-0472">Membrane</keyword>
<dbReference type="SMART" id="SM00304">
    <property type="entry name" value="HAMP"/>
    <property type="match status" value="1"/>
</dbReference>
<dbReference type="SUPFAM" id="SSF52172">
    <property type="entry name" value="CheY-like"/>
    <property type="match status" value="3"/>
</dbReference>
<proteinExistence type="predicted"/>
<feature type="domain" description="Response regulatory" evidence="12">
    <location>
        <begin position="1085"/>
        <end position="1202"/>
    </location>
</feature>
<evidence type="ECO:0000259" key="11">
    <source>
        <dbReference type="PROSITE" id="PS50109"/>
    </source>
</evidence>
<dbReference type="PANTHER" id="PTHR45339">
    <property type="entry name" value="HYBRID SIGNAL TRANSDUCTION HISTIDINE KINASE J"/>
    <property type="match status" value="1"/>
</dbReference>
<dbReference type="PROSITE" id="PS50109">
    <property type="entry name" value="HIS_KIN"/>
    <property type="match status" value="1"/>
</dbReference>
<dbReference type="Pfam" id="PF05227">
    <property type="entry name" value="CHASE3"/>
    <property type="match status" value="1"/>
</dbReference>
<dbReference type="GO" id="GO:0016020">
    <property type="term" value="C:membrane"/>
    <property type="evidence" value="ECO:0007669"/>
    <property type="project" value="UniProtKB-SubCell"/>
</dbReference>
<dbReference type="PRINTS" id="PR00344">
    <property type="entry name" value="BCTRLSENSOR"/>
</dbReference>
<evidence type="ECO:0000256" key="1">
    <source>
        <dbReference type="ARBA" id="ARBA00000085"/>
    </source>
</evidence>
<organism evidence="14 15">
    <name type="scientific">Filimonas effusa</name>
    <dbReference type="NCBI Taxonomy" id="2508721"/>
    <lineage>
        <taxon>Bacteria</taxon>
        <taxon>Pseudomonadati</taxon>
        <taxon>Bacteroidota</taxon>
        <taxon>Chitinophagia</taxon>
        <taxon>Chitinophagales</taxon>
        <taxon>Chitinophagaceae</taxon>
        <taxon>Filimonas</taxon>
    </lineage>
</organism>
<keyword evidence="10" id="KW-1133">Transmembrane helix</keyword>
<evidence type="ECO:0000259" key="13">
    <source>
        <dbReference type="PROSITE" id="PS50885"/>
    </source>
</evidence>
<dbReference type="Gene3D" id="3.40.50.2300">
    <property type="match status" value="3"/>
</dbReference>
<dbReference type="InterPro" id="IPR007891">
    <property type="entry name" value="CHASE3"/>
</dbReference>
<sequence>MTIGFKRNLLAGFGVSLLLLIVSSVASYNSIVNLIDSTKWVTHTYNVIDGLNSCMSYLKDAETSQRGFLLTGREDFLKPYQGAYDSVLARINDVSVLTADSEAQQANVNKLKELVTGRFNQLSILIDKKRNDEAIVLADLEKGKSFMDDTRALVRKMRKQEEALLAERTDKLNQLVGFTPLIILVATILAFVITLYSLIRVNSDFNKRAAMQRALEQKDEEITHRINIIRDIADKISAGDYETRITDSGKDDLGDLSFSLNTMAESLQYSFNLLSDKEWLQAGVAKLNEKVIGEYDINVLTQSIIEFVALYTDSHVGAFYLRENNDVLQLANGYAFAGQKHRTTLHIGEGLAGECARAGKELLLTDVPADQVMISFATGDIKPVNIIAFPLLYERRVVGVIELASLVPYTARSLSFIEAASHVIGVALNGVENRKKLQELLEETQAQAEELQAQHSELEAINEEMEVQTQKLQASEEELKVQQEELKESNAELEERTRLLEEKNQLIFERNVEIQRKAEQLALSTKYKSEFLANMSHELRTPLNSILLLSRLMAENNEHNLNSDQVEYANVILSSGQGLLALIDEILDLSKIESGKMELDYSNVLLGEITNDMNALFVPMAKQKGISFDVSVAPDAPGMIETDKMRLEQILKNLLSNALKFTSQGSVSLRFQPSDRRDILAITVRDTGIGISKEKQQLIFEAFQQADGSTRRKYGGTGLGLSISRELVKLLGGSIELQSEVNEGSVFTVYVPVSKAAAALQTPKEPAKPVISTTEELVEQELKAVEFPAAAERYIADIIPENVPDDRKVITPADNTILIVEDDVNFAKSLLEYTRKKGYKGIVSVRGDEAVPLAMQYQPAGILLDIQLPVKDGWEVMEMLKSNQQTRHIPVHIMSSYEFKYQSISKGAVDFINKPVAFEQMHEIFEKIEHVLNSNPRKVLIVEENPKHAKALAYFLETFKVSAEIKDNVGDSVEALSKQEVNCVILDMGIPDQSAYDTLEQVKKSPGLENLPIIIFTGKSLSKAEELRIKKYADSIVIKTAHSYQRILDEVSLFLHLVEEKKESEEPVKPYKSLGLLQDVLKDKKVLIADDDVRNIYSLSKSLESLNMTVVSAMDGKEALKQLEVHPDIDVVLMDMMMPEMDGYESIRHIRALDKFKRLPIIAVTAKAMTGDRAKCISAGASDYITKPVDIDQLLSLLRVWLYER</sequence>
<evidence type="ECO:0000259" key="12">
    <source>
        <dbReference type="PROSITE" id="PS50110"/>
    </source>
</evidence>
<feature type="transmembrane region" description="Helical" evidence="10">
    <location>
        <begin position="175"/>
        <end position="199"/>
    </location>
</feature>
<dbReference type="InterPro" id="IPR003594">
    <property type="entry name" value="HATPase_dom"/>
</dbReference>
<dbReference type="Pfam" id="PF02518">
    <property type="entry name" value="HATPase_c"/>
    <property type="match status" value="1"/>
</dbReference>
<evidence type="ECO:0000313" key="15">
    <source>
        <dbReference type="Proteomes" id="UP000290545"/>
    </source>
</evidence>
<dbReference type="InterPro" id="IPR001789">
    <property type="entry name" value="Sig_transdc_resp-reg_receiver"/>
</dbReference>
<dbReference type="SMART" id="SM00448">
    <property type="entry name" value="REC"/>
    <property type="match status" value="3"/>
</dbReference>
<dbReference type="PROSITE" id="PS50110">
    <property type="entry name" value="RESPONSE_REGULATORY"/>
    <property type="match status" value="3"/>
</dbReference>
<feature type="modified residue" description="4-aspartylphosphate" evidence="8">
    <location>
        <position position="1135"/>
    </location>
</feature>
<dbReference type="PROSITE" id="PS50885">
    <property type="entry name" value="HAMP"/>
    <property type="match status" value="1"/>
</dbReference>
<evidence type="ECO:0000313" key="14">
    <source>
        <dbReference type="EMBL" id="RXK87441.1"/>
    </source>
</evidence>
<dbReference type="InterPro" id="IPR036890">
    <property type="entry name" value="HATPase_C_sf"/>
</dbReference>
<feature type="domain" description="Response regulatory" evidence="12">
    <location>
        <begin position="938"/>
        <end position="1054"/>
    </location>
</feature>
<dbReference type="InterPro" id="IPR029016">
    <property type="entry name" value="GAF-like_dom_sf"/>
</dbReference>
<name>A0A4Q1DD45_9BACT</name>
<dbReference type="OrthoDB" id="9811889at2"/>
<keyword evidence="5" id="KW-0808">Transferase</keyword>